<evidence type="ECO:0000256" key="2">
    <source>
        <dbReference type="SAM" id="Phobius"/>
    </source>
</evidence>
<sequence>MFIHLNNAFIKNLKNIKIKKNDVDAETFENDYQRPRSTRSRRDQGGKFKDKSDGKSEKKKKSTDASDGADGRETDGGSGSKSSKSGKKSDRKTSESSTPSKAKHSAGAGTNEKEVVEIDEKRQFEKKKSKKDLRDTIVTTLSQLARNARQMWKKYIPQMMSLFVTVYPLILPVVMDYLQTVVKWFQWAQSYGLRLRILAYTTMLYTAGFVRYYLDYGFEEIRMREFCLGM</sequence>
<gene>
    <name evidence="3" type="ORF">RFI_18902</name>
</gene>
<dbReference type="Proteomes" id="UP000023152">
    <property type="component" value="Unassembled WGS sequence"/>
</dbReference>
<feature type="compositionally biased region" description="Basic and acidic residues" evidence="1">
    <location>
        <begin position="40"/>
        <end position="56"/>
    </location>
</feature>
<feature type="transmembrane region" description="Helical" evidence="2">
    <location>
        <begin position="155"/>
        <end position="175"/>
    </location>
</feature>
<feature type="compositionally biased region" description="Basic and acidic residues" evidence="1">
    <location>
        <begin position="111"/>
        <end position="121"/>
    </location>
</feature>
<evidence type="ECO:0000313" key="4">
    <source>
        <dbReference type="Proteomes" id="UP000023152"/>
    </source>
</evidence>
<dbReference type="AlphaFoldDB" id="X6MZA4"/>
<keyword evidence="2" id="KW-0812">Transmembrane</keyword>
<proteinExistence type="predicted"/>
<keyword evidence="2" id="KW-1133">Transmembrane helix</keyword>
<name>X6MZA4_RETFI</name>
<feature type="transmembrane region" description="Helical" evidence="2">
    <location>
        <begin position="195"/>
        <end position="214"/>
    </location>
</feature>
<organism evidence="3 4">
    <name type="scientific">Reticulomyxa filosa</name>
    <dbReference type="NCBI Taxonomy" id="46433"/>
    <lineage>
        <taxon>Eukaryota</taxon>
        <taxon>Sar</taxon>
        <taxon>Rhizaria</taxon>
        <taxon>Retaria</taxon>
        <taxon>Foraminifera</taxon>
        <taxon>Monothalamids</taxon>
        <taxon>Reticulomyxidae</taxon>
        <taxon>Reticulomyxa</taxon>
    </lineage>
</organism>
<keyword evidence="2" id="KW-0472">Membrane</keyword>
<feature type="non-terminal residue" evidence="3">
    <location>
        <position position="230"/>
    </location>
</feature>
<evidence type="ECO:0000256" key="1">
    <source>
        <dbReference type="SAM" id="MobiDB-lite"/>
    </source>
</evidence>
<reference evidence="3 4" key="1">
    <citation type="journal article" date="2013" name="Curr. Biol.">
        <title>The Genome of the Foraminiferan Reticulomyxa filosa.</title>
        <authorList>
            <person name="Glockner G."/>
            <person name="Hulsmann N."/>
            <person name="Schleicher M."/>
            <person name="Noegel A.A."/>
            <person name="Eichinger L."/>
            <person name="Gallinger C."/>
            <person name="Pawlowski J."/>
            <person name="Sierra R."/>
            <person name="Euteneuer U."/>
            <person name="Pillet L."/>
            <person name="Moustafa A."/>
            <person name="Platzer M."/>
            <person name="Groth M."/>
            <person name="Szafranski K."/>
            <person name="Schliwa M."/>
        </authorList>
    </citation>
    <scope>NUCLEOTIDE SEQUENCE [LARGE SCALE GENOMIC DNA]</scope>
</reference>
<dbReference type="EMBL" id="ASPP01015037">
    <property type="protein sequence ID" value="ETO18370.1"/>
    <property type="molecule type" value="Genomic_DNA"/>
</dbReference>
<feature type="region of interest" description="Disordered" evidence="1">
    <location>
        <begin position="29"/>
        <end position="121"/>
    </location>
</feature>
<protein>
    <submittedName>
        <fullName evidence="3">Uncharacterized protein</fullName>
    </submittedName>
</protein>
<accession>X6MZA4</accession>
<keyword evidence="4" id="KW-1185">Reference proteome</keyword>
<comment type="caution">
    <text evidence="3">The sequence shown here is derived from an EMBL/GenBank/DDBJ whole genome shotgun (WGS) entry which is preliminary data.</text>
</comment>
<evidence type="ECO:0000313" key="3">
    <source>
        <dbReference type="EMBL" id="ETO18370.1"/>
    </source>
</evidence>